<dbReference type="RefSeq" id="XP_011122394.1">
    <property type="nucleotide sequence ID" value="XM_011124092.1"/>
</dbReference>
<dbReference type="InParanoid" id="G1XDB4"/>
<reference evidence="1 2" key="1">
    <citation type="journal article" date="2011" name="PLoS Pathog.">
        <title>Genomic and proteomic analyses of the fungus Arthrobotrys oligospora provide insights into nematode-trap formation.</title>
        <authorList>
            <person name="Yang J."/>
            <person name="Wang L."/>
            <person name="Ji X."/>
            <person name="Feng Y."/>
            <person name="Li X."/>
            <person name="Zou C."/>
            <person name="Xu J."/>
            <person name="Ren Y."/>
            <person name="Mi Q."/>
            <person name="Wu J."/>
            <person name="Liu S."/>
            <person name="Liu Y."/>
            <person name="Huang X."/>
            <person name="Wang H."/>
            <person name="Niu X."/>
            <person name="Li J."/>
            <person name="Liang L."/>
            <person name="Luo Y."/>
            <person name="Ji K."/>
            <person name="Zhou W."/>
            <person name="Yu Z."/>
            <person name="Li G."/>
            <person name="Liu Y."/>
            <person name="Li L."/>
            <person name="Qiao M."/>
            <person name="Feng L."/>
            <person name="Zhang K.-Q."/>
        </authorList>
    </citation>
    <scope>NUCLEOTIDE SEQUENCE [LARGE SCALE GENOMIC DNA]</scope>
    <source>
        <strain evidence="2">ATCC 24927 / CBS 115.81 / DSM 1491</strain>
    </source>
</reference>
<dbReference type="Proteomes" id="UP000008784">
    <property type="component" value="Unassembled WGS sequence"/>
</dbReference>
<name>G1XDB4_ARTOA</name>
<keyword evidence="2" id="KW-1185">Reference proteome</keyword>
<evidence type="ECO:0000313" key="1">
    <source>
        <dbReference type="EMBL" id="EGX48996.1"/>
    </source>
</evidence>
<dbReference type="SUPFAM" id="SSF48452">
    <property type="entry name" value="TPR-like"/>
    <property type="match status" value="1"/>
</dbReference>
<dbReference type="GeneID" id="22893294"/>
<proteinExistence type="predicted"/>
<dbReference type="Gene3D" id="1.25.40.10">
    <property type="entry name" value="Tetratricopeptide repeat domain"/>
    <property type="match status" value="1"/>
</dbReference>
<dbReference type="InterPro" id="IPR011990">
    <property type="entry name" value="TPR-like_helical_dom_sf"/>
</dbReference>
<organism evidence="1 2">
    <name type="scientific">Arthrobotrys oligospora (strain ATCC 24927 / CBS 115.81 / DSM 1491)</name>
    <name type="common">Nematode-trapping fungus</name>
    <name type="synonym">Didymozoophaga oligospora</name>
    <dbReference type="NCBI Taxonomy" id="756982"/>
    <lineage>
        <taxon>Eukaryota</taxon>
        <taxon>Fungi</taxon>
        <taxon>Dikarya</taxon>
        <taxon>Ascomycota</taxon>
        <taxon>Pezizomycotina</taxon>
        <taxon>Orbiliomycetes</taxon>
        <taxon>Orbiliales</taxon>
        <taxon>Orbiliaceae</taxon>
        <taxon>Orbilia</taxon>
        <taxon>Orbilia oligospora</taxon>
    </lineage>
</organism>
<comment type="caution">
    <text evidence="1">The sequence shown here is derived from an EMBL/GenBank/DDBJ whole genome shotgun (WGS) entry which is preliminary data.</text>
</comment>
<dbReference type="HOGENOM" id="CLU_836709_0_0_1"/>
<dbReference type="EMBL" id="ADOT01000138">
    <property type="protein sequence ID" value="EGX48996.1"/>
    <property type="molecule type" value="Genomic_DNA"/>
</dbReference>
<sequence length="332" mass="37761">MVYETVLKTTLVAMGIEHGIAGRLRRAGGHENLAGFVGVESLSGRIERMDLIDLKGQYLETHTGSAGTLENCSRQRINITESTELEGKPEKRETQEAHILLKNRNQEPRPQTIQPAHAIKHEVPESFKSTDSDLDTDSENDELEVEKFNFLVLKTVENSESHNWEKAEEYWKATIKIWGTVRNHPGMEGFRIPSLKPHEEEELDEKWMPAYLAWSQLLQGKSKEALQTINFLSDEEVRDDTILHGVIEWTKASAYTQLGDLKEARRRCRKAVKLAREVNDLDLSRLSIELMVEILEMIEGPEGIELEFYKSLLPPDSEGASEEVLKGTDEPD</sequence>
<protein>
    <submittedName>
        <fullName evidence="1">Uncharacterized protein</fullName>
    </submittedName>
</protein>
<dbReference type="AlphaFoldDB" id="G1XDB4"/>
<accession>G1XDB4</accession>
<evidence type="ECO:0000313" key="2">
    <source>
        <dbReference type="Proteomes" id="UP000008784"/>
    </source>
</evidence>
<gene>
    <name evidence="1" type="ORF">AOL_s00079g217</name>
</gene>